<evidence type="ECO:0000256" key="1">
    <source>
        <dbReference type="ARBA" id="ARBA00009437"/>
    </source>
</evidence>
<dbReference type="SUPFAM" id="SSF53850">
    <property type="entry name" value="Periplasmic binding protein-like II"/>
    <property type="match status" value="1"/>
</dbReference>
<organism evidence="6 7">
    <name type="scientific">Herbaspirillum seropedicae (strain SmR1)</name>
    <dbReference type="NCBI Taxonomy" id="757424"/>
    <lineage>
        <taxon>Bacteria</taxon>
        <taxon>Pseudomonadati</taxon>
        <taxon>Pseudomonadota</taxon>
        <taxon>Betaproteobacteria</taxon>
        <taxon>Burkholderiales</taxon>
        <taxon>Oxalobacteraceae</taxon>
        <taxon>Herbaspirillum</taxon>
    </lineage>
</organism>
<dbReference type="PANTHER" id="PTHR30419">
    <property type="entry name" value="HTH-TYPE TRANSCRIPTIONAL REGULATOR YBHD"/>
    <property type="match status" value="1"/>
</dbReference>
<keyword evidence="4" id="KW-0804">Transcription</keyword>
<dbReference type="HOGENOM" id="CLU_039613_6_5_4"/>
<evidence type="ECO:0000313" key="7">
    <source>
        <dbReference type="Proteomes" id="UP000000329"/>
    </source>
</evidence>
<dbReference type="InterPro" id="IPR036388">
    <property type="entry name" value="WH-like_DNA-bd_sf"/>
</dbReference>
<protein>
    <submittedName>
        <fullName evidence="6">LysR family transcription regulator protein</fullName>
    </submittedName>
</protein>
<dbReference type="InterPro" id="IPR000847">
    <property type="entry name" value="LysR_HTH_N"/>
</dbReference>
<dbReference type="InterPro" id="IPR050950">
    <property type="entry name" value="HTH-type_LysR_regulators"/>
</dbReference>
<dbReference type="eggNOG" id="COG0583">
    <property type="taxonomic scope" value="Bacteria"/>
</dbReference>
<dbReference type="OrthoDB" id="8587114at2"/>
<evidence type="ECO:0000256" key="2">
    <source>
        <dbReference type="ARBA" id="ARBA00023015"/>
    </source>
</evidence>
<dbReference type="Gene3D" id="3.40.190.290">
    <property type="match status" value="1"/>
</dbReference>
<dbReference type="EMBL" id="CP002039">
    <property type="protein sequence ID" value="ADJ62801.1"/>
    <property type="molecule type" value="Genomic_DNA"/>
</dbReference>
<accession>D8INY1</accession>
<keyword evidence="2" id="KW-0805">Transcription regulation</keyword>
<dbReference type="RefSeq" id="WP_013233306.1">
    <property type="nucleotide sequence ID" value="NC_014323.1"/>
</dbReference>
<evidence type="ECO:0000256" key="4">
    <source>
        <dbReference type="ARBA" id="ARBA00023163"/>
    </source>
</evidence>
<feature type="domain" description="HTH lysR-type" evidence="5">
    <location>
        <begin position="1"/>
        <end position="58"/>
    </location>
</feature>
<dbReference type="STRING" id="757424.Hsero_1285"/>
<dbReference type="GO" id="GO:0003700">
    <property type="term" value="F:DNA-binding transcription factor activity"/>
    <property type="evidence" value="ECO:0007669"/>
    <property type="project" value="InterPro"/>
</dbReference>
<keyword evidence="3" id="KW-0238">DNA-binding</keyword>
<sequence>MHYAAWKLFVEALELGSLSKVALLHGTTQPHISRQIAELEQQYGGRLFQRNGRGVIPTELGMRVAPRVRAWLATTEQLTNDIQSAAGTPIGRVRMGILPSAAHPLVSTLYQQIQQRYPQIQLSVREGQGAQLDTWLDNGYVDLALLFRHGANAKNGDLYITKTDTYLVGAPDDPLVQGPTVPFASLDRLPLVSFCRPNSWRDRLDHLSIEHGITLNVQIEADSLSIQEHLVENGGVYALLGPYAIASAVRKNRLKAARIIAPEITRHIALAMSRHGELTLACRTVMQLIKELAQDRVDIAGIH</sequence>
<dbReference type="InterPro" id="IPR036390">
    <property type="entry name" value="WH_DNA-bd_sf"/>
</dbReference>
<keyword evidence="7" id="KW-1185">Reference proteome</keyword>
<dbReference type="Proteomes" id="UP000000329">
    <property type="component" value="Chromosome"/>
</dbReference>
<dbReference type="Gene3D" id="1.10.10.10">
    <property type="entry name" value="Winged helix-like DNA-binding domain superfamily/Winged helix DNA-binding domain"/>
    <property type="match status" value="1"/>
</dbReference>
<evidence type="ECO:0000256" key="3">
    <source>
        <dbReference type="ARBA" id="ARBA00023125"/>
    </source>
</evidence>
<dbReference type="InterPro" id="IPR005119">
    <property type="entry name" value="LysR_subst-bd"/>
</dbReference>
<evidence type="ECO:0000259" key="5">
    <source>
        <dbReference type="PROSITE" id="PS50931"/>
    </source>
</evidence>
<dbReference type="GeneID" id="29390116"/>
<evidence type="ECO:0000313" key="6">
    <source>
        <dbReference type="EMBL" id="ADJ62801.1"/>
    </source>
</evidence>
<proteinExistence type="inferred from homology"/>
<dbReference type="KEGG" id="hse:Hsero_1285"/>
<dbReference type="GO" id="GO:0003677">
    <property type="term" value="F:DNA binding"/>
    <property type="evidence" value="ECO:0007669"/>
    <property type="project" value="UniProtKB-KW"/>
</dbReference>
<dbReference type="Pfam" id="PF03466">
    <property type="entry name" value="LysR_substrate"/>
    <property type="match status" value="1"/>
</dbReference>
<dbReference type="PROSITE" id="PS50931">
    <property type="entry name" value="HTH_LYSR"/>
    <property type="match status" value="1"/>
</dbReference>
<gene>
    <name evidence="6" type="ordered locus">Hsero_1285</name>
</gene>
<reference evidence="6 7" key="1">
    <citation type="submission" date="2010-04" db="EMBL/GenBank/DDBJ databases">
        <title>The genome of Herbaspirillum seropedicae SmR1, an endophytic, nitrogen-fixing, plant-growth promoting beta-Proteobacteria.</title>
        <authorList>
            <person name="Pedrosa F.O."/>
            <person name="Monteiro R.A."/>
            <person name="Wassem R."/>
            <person name="Cruz L.M."/>
            <person name="Ayub R.A."/>
            <person name="Colauto N.B."/>
            <person name="Fernandez M.A."/>
            <person name="Fungaro M.H.P."/>
            <person name="Grisard E.C."/>
            <person name="Hungria M."/>
            <person name="Madeira H.M.F."/>
            <person name="Nodari R.O."/>
            <person name="Osaku C.A."/>
            <person name="Petzl-Erler M.L."/>
            <person name="Terenzi H."/>
            <person name="Vieira L.G.E."/>
            <person name="Almeida M.I.M."/>
            <person name="Alves L.R."/>
            <person name="Arantes O.M.N."/>
            <person name="Balsanelli E."/>
            <person name="Barcellos F.G."/>
            <person name="Baura V.A."/>
            <person name="Binde D.R."/>
            <person name="Campo R.J."/>
            <person name="Chubatsu L.S."/>
            <person name="Chueire L.M.O."/>
            <person name="Ciferri R.R."/>
            <person name="Correa L.C."/>
            <person name="da Conceicao Silva J.L."/>
            <person name="Dabul A.N.G."/>
            <person name="Dambros B.P."/>
            <person name="Faoro H."/>
            <person name="Favetti A."/>
            <person name="Friedermann G."/>
            <person name="Furlaneto M.C."/>
            <person name="Gasques L.S."/>
            <person name="Gimenes C.C.T."/>
            <person name="Gioppo N.M.R."/>
            <person name="Glienke-Blanco C."/>
            <person name="Godoy L.P."/>
            <person name="Guerra M.P."/>
            <person name="Karp S."/>
            <person name="Kava-Cordeiro V."/>
            <person name="Margarido V.P."/>
            <person name="Mathioni S.M."/>
            <person name="Menck-Soares M.A."/>
            <person name="Murace N.K."/>
            <person name="Nicolas M.F."/>
            <person name="Oliveira C.E.C."/>
            <person name="Pagnan N.A.B."/>
            <person name="Pamphile J.A."/>
            <person name="Patussi E.V."/>
            <person name="Pereira L.F.P."/>
            <person name="Pereira-Ferrari L."/>
            <person name="Pinto F.G.S."/>
            <person name="Precoma C."/>
            <person name="Prioli A.J."/>
            <person name="Prioli S.M.A.P."/>
            <person name="Raittz R.T."/>
            <person name="Ramos H.J.O."/>
            <person name="Ribeiro E.M.S.F."/>
            <person name="Rigo L.U."/>
            <person name="Rocha C.L.M.S.C."/>
            <person name="Rocha S.N."/>
            <person name="Santos K."/>
            <person name="Satori D."/>
            <person name="Silva A.G."/>
            <person name="Simao R.C.G."/>
            <person name="Soares M.A.M."/>
            <person name="Souza E.M."/>
            <person name="Steffens M.B.R."/>
            <person name="Steindel M."/>
            <person name="Tadra-Sfeir M.Z."/>
            <person name="Takahashi E.K."/>
            <person name="Torres R.A."/>
            <person name="Valle J.S."/>
            <person name="Vernal J.I."/>
            <person name="Vilas-Boas L.A."/>
            <person name="Watanabe M.A.E."/>
            <person name="Weiss V.A."/>
            <person name="Yates M.A."/>
            <person name="Souza E.M."/>
        </authorList>
    </citation>
    <scope>NUCLEOTIDE SEQUENCE [LARGE SCALE GENOMIC DNA]</scope>
    <source>
        <strain evidence="6 7">SmR1</strain>
    </source>
</reference>
<comment type="similarity">
    <text evidence="1">Belongs to the LysR transcriptional regulatory family.</text>
</comment>
<dbReference type="GO" id="GO:0005829">
    <property type="term" value="C:cytosol"/>
    <property type="evidence" value="ECO:0007669"/>
    <property type="project" value="TreeGrafter"/>
</dbReference>
<dbReference type="Pfam" id="PF00126">
    <property type="entry name" value="HTH_1"/>
    <property type="match status" value="1"/>
</dbReference>
<dbReference type="SUPFAM" id="SSF46785">
    <property type="entry name" value="Winged helix' DNA-binding domain"/>
    <property type="match status" value="1"/>
</dbReference>
<name>D8INY1_HERSS</name>
<dbReference type="AlphaFoldDB" id="D8INY1"/>